<accession>A0A4W5S075</accession>
<feature type="region of interest" description="Disordered" evidence="1">
    <location>
        <begin position="198"/>
        <end position="234"/>
    </location>
</feature>
<feature type="compositionally biased region" description="Basic and acidic residues" evidence="1">
    <location>
        <begin position="128"/>
        <end position="141"/>
    </location>
</feature>
<dbReference type="Proteomes" id="UP000314982">
    <property type="component" value="Unassembled WGS sequence"/>
</dbReference>
<organism evidence="2 3">
    <name type="scientific">Hucho hucho</name>
    <name type="common">huchen</name>
    <dbReference type="NCBI Taxonomy" id="62062"/>
    <lineage>
        <taxon>Eukaryota</taxon>
        <taxon>Metazoa</taxon>
        <taxon>Chordata</taxon>
        <taxon>Craniata</taxon>
        <taxon>Vertebrata</taxon>
        <taxon>Euteleostomi</taxon>
        <taxon>Actinopterygii</taxon>
        <taxon>Neopterygii</taxon>
        <taxon>Teleostei</taxon>
        <taxon>Protacanthopterygii</taxon>
        <taxon>Salmoniformes</taxon>
        <taxon>Salmonidae</taxon>
        <taxon>Salmoninae</taxon>
        <taxon>Hucho</taxon>
    </lineage>
</organism>
<evidence type="ECO:0000313" key="2">
    <source>
        <dbReference type="Ensembl" id="ENSHHUP00000090879.1"/>
    </source>
</evidence>
<sequence>MLDSEESTLSLDNLFFERPVVHKVKSLCQEQSYWHLEPPPSLSQIPATQDIQKELEDLPSFSFSQRSKKFIPPLKRTVDSDGFTPKNTDFNQITSDGGKEPEGQGRCAHWSQEDLMNNSQDSTMVSRGRTETPQESGHALEQRHFPLDLSQSPSVRRSLFKPLIGQVLNSGADLNTRHSQARPRAQQTFNQVSMVTEPRLASQSAAGPSPLSGLGPAVRGPPPQTPDKGTKRANALPMTPQHLQIQGTSGPGILRPVSEIHAKFRSVFKEFPYFNYVQSKALDDVSADIYTLFNLQPLSSKQYP</sequence>
<reference evidence="3" key="1">
    <citation type="submission" date="2018-06" db="EMBL/GenBank/DDBJ databases">
        <title>Genome assembly of Danube salmon.</title>
        <authorList>
            <person name="Macqueen D.J."/>
            <person name="Gundappa M.K."/>
        </authorList>
    </citation>
    <scope>NUCLEOTIDE SEQUENCE [LARGE SCALE GENOMIC DNA]</scope>
</reference>
<evidence type="ECO:0000313" key="3">
    <source>
        <dbReference type="Proteomes" id="UP000314982"/>
    </source>
</evidence>
<dbReference type="AlphaFoldDB" id="A0A4W5S075"/>
<feature type="compositionally biased region" description="Polar residues" evidence="1">
    <location>
        <begin position="114"/>
        <end position="127"/>
    </location>
</feature>
<protein>
    <submittedName>
        <fullName evidence="2">Helicase for meiosis 1</fullName>
    </submittedName>
</protein>
<feature type="compositionally biased region" description="Polar residues" evidence="1">
    <location>
        <begin position="85"/>
        <end position="95"/>
    </location>
</feature>
<dbReference type="GeneTree" id="ENSGT00550000074822"/>
<evidence type="ECO:0000256" key="1">
    <source>
        <dbReference type="SAM" id="MobiDB-lite"/>
    </source>
</evidence>
<dbReference type="Ensembl" id="ENSHHUT00000093686.1">
    <property type="protein sequence ID" value="ENSHHUP00000090879.1"/>
    <property type="gene ID" value="ENSHHUG00000052452.1"/>
</dbReference>
<reference evidence="2" key="2">
    <citation type="submission" date="2025-08" db="UniProtKB">
        <authorList>
            <consortium name="Ensembl"/>
        </authorList>
    </citation>
    <scope>IDENTIFICATION</scope>
</reference>
<proteinExistence type="predicted"/>
<keyword evidence="3" id="KW-1185">Reference proteome</keyword>
<name>A0A4W5S075_9TELE</name>
<feature type="region of interest" description="Disordered" evidence="1">
    <location>
        <begin position="74"/>
        <end position="141"/>
    </location>
</feature>
<reference evidence="2" key="3">
    <citation type="submission" date="2025-09" db="UniProtKB">
        <authorList>
            <consortium name="Ensembl"/>
        </authorList>
    </citation>
    <scope>IDENTIFICATION</scope>
</reference>